<name>A0A9K3DBN3_9EUKA</name>
<gene>
    <name evidence="1" type="ORF">KIPB_015288</name>
</gene>
<keyword evidence="2" id="KW-1185">Reference proteome</keyword>
<evidence type="ECO:0000313" key="2">
    <source>
        <dbReference type="Proteomes" id="UP000265618"/>
    </source>
</evidence>
<evidence type="ECO:0000313" key="1">
    <source>
        <dbReference type="EMBL" id="GIQ91852.1"/>
    </source>
</evidence>
<protein>
    <submittedName>
        <fullName evidence="1">Uncharacterized protein</fullName>
    </submittedName>
</protein>
<dbReference type="Proteomes" id="UP000265618">
    <property type="component" value="Unassembled WGS sequence"/>
</dbReference>
<organism evidence="1 2">
    <name type="scientific">Kipferlia bialata</name>
    <dbReference type="NCBI Taxonomy" id="797122"/>
    <lineage>
        <taxon>Eukaryota</taxon>
        <taxon>Metamonada</taxon>
        <taxon>Carpediemonas-like organisms</taxon>
        <taxon>Kipferlia</taxon>
    </lineage>
</organism>
<accession>A0A9K3DBN3</accession>
<reference evidence="1 2" key="1">
    <citation type="journal article" date="2018" name="PLoS ONE">
        <title>The draft genome of Kipferlia bialata reveals reductive genome evolution in fornicate parasites.</title>
        <authorList>
            <person name="Tanifuji G."/>
            <person name="Takabayashi S."/>
            <person name="Kume K."/>
            <person name="Takagi M."/>
            <person name="Nakayama T."/>
            <person name="Kamikawa R."/>
            <person name="Inagaki Y."/>
            <person name="Hashimoto T."/>
        </authorList>
    </citation>
    <scope>NUCLEOTIDE SEQUENCE [LARGE SCALE GENOMIC DNA]</scope>
    <source>
        <strain evidence="1">NY0173</strain>
    </source>
</reference>
<feature type="non-terminal residue" evidence="1">
    <location>
        <position position="58"/>
    </location>
</feature>
<feature type="non-terminal residue" evidence="1">
    <location>
        <position position="1"/>
    </location>
</feature>
<dbReference type="EMBL" id="BDIP01008455">
    <property type="protein sequence ID" value="GIQ91852.1"/>
    <property type="molecule type" value="Genomic_DNA"/>
</dbReference>
<comment type="caution">
    <text evidence="1">The sequence shown here is derived from an EMBL/GenBank/DDBJ whole genome shotgun (WGS) entry which is preliminary data.</text>
</comment>
<sequence>RVAEVANTVSGDVKDKLVDQLGVQSNRAPLEIMGPFCGLLFVQISSVDSVRPVPMRVA</sequence>
<proteinExistence type="predicted"/>
<dbReference type="AlphaFoldDB" id="A0A9K3DBN3"/>